<feature type="compositionally biased region" description="Low complexity" evidence="1">
    <location>
        <begin position="301"/>
        <end position="328"/>
    </location>
</feature>
<gene>
    <name evidence="3" type="ORF">Dalu01_01368</name>
</gene>
<organism evidence="3 4">
    <name type="scientific">Deinococcus aluminii</name>
    <dbReference type="NCBI Taxonomy" id="1656885"/>
    <lineage>
        <taxon>Bacteria</taxon>
        <taxon>Thermotogati</taxon>
        <taxon>Deinococcota</taxon>
        <taxon>Deinococci</taxon>
        <taxon>Deinococcales</taxon>
        <taxon>Deinococcaceae</taxon>
        <taxon>Deinococcus</taxon>
    </lineage>
</organism>
<dbReference type="RefSeq" id="WP_345452576.1">
    <property type="nucleotide sequence ID" value="NZ_BAABRV010000003.1"/>
</dbReference>
<feature type="compositionally biased region" description="Low complexity" evidence="1">
    <location>
        <begin position="167"/>
        <end position="178"/>
    </location>
</feature>
<feature type="compositionally biased region" description="Pro residues" evidence="1">
    <location>
        <begin position="179"/>
        <end position="195"/>
    </location>
</feature>
<feature type="domain" description="SPOR" evidence="2">
    <location>
        <begin position="350"/>
        <end position="423"/>
    </location>
</feature>
<dbReference type="EMBL" id="BAABRV010000003">
    <property type="protein sequence ID" value="GAA5532971.1"/>
    <property type="molecule type" value="Genomic_DNA"/>
</dbReference>
<feature type="domain" description="SPOR" evidence="2">
    <location>
        <begin position="221"/>
        <end position="299"/>
    </location>
</feature>
<evidence type="ECO:0000259" key="2">
    <source>
        <dbReference type="PROSITE" id="PS51724"/>
    </source>
</evidence>
<feature type="compositionally biased region" description="Low complexity" evidence="1">
    <location>
        <begin position="336"/>
        <end position="348"/>
    </location>
</feature>
<feature type="region of interest" description="Disordered" evidence="1">
    <location>
        <begin position="42"/>
        <end position="222"/>
    </location>
</feature>
<dbReference type="InterPro" id="IPR036680">
    <property type="entry name" value="SPOR-like_sf"/>
</dbReference>
<comment type="caution">
    <text evidence="3">The sequence shown here is derived from an EMBL/GenBank/DDBJ whole genome shotgun (WGS) entry which is preliminary data.</text>
</comment>
<evidence type="ECO:0000256" key="1">
    <source>
        <dbReference type="SAM" id="MobiDB-lite"/>
    </source>
</evidence>
<dbReference type="InterPro" id="IPR007730">
    <property type="entry name" value="SPOR-like_dom"/>
</dbReference>
<proteinExistence type="predicted"/>
<feature type="compositionally biased region" description="Low complexity" evidence="1">
    <location>
        <begin position="196"/>
        <end position="215"/>
    </location>
</feature>
<evidence type="ECO:0000313" key="3">
    <source>
        <dbReference type="EMBL" id="GAA5532971.1"/>
    </source>
</evidence>
<feature type="compositionally biased region" description="Low complexity" evidence="1">
    <location>
        <begin position="75"/>
        <end position="91"/>
    </location>
</feature>
<feature type="compositionally biased region" description="Low complexity" evidence="1">
    <location>
        <begin position="113"/>
        <end position="159"/>
    </location>
</feature>
<evidence type="ECO:0000313" key="4">
    <source>
        <dbReference type="Proteomes" id="UP001404956"/>
    </source>
</evidence>
<keyword evidence="4" id="KW-1185">Reference proteome</keyword>
<dbReference type="Pfam" id="PF05036">
    <property type="entry name" value="SPOR"/>
    <property type="match status" value="2"/>
</dbReference>
<dbReference type="SUPFAM" id="SSF110997">
    <property type="entry name" value="Sporulation related repeat"/>
    <property type="match status" value="2"/>
</dbReference>
<feature type="compositionally biased region" description="Polar residues" evidence="1">
    <location>
        <begin position="92"/>
        <end position="112"/>
    </location>
</feature>
<accession>A0ABP9XDH5</accession>
<reference evidence="3 4" key="1">
    <citation type="submission" date="2024-02" db="EMBL/GenBank/DDBJ databases">
        <title>Deinococcus aluminii NBRC 112889.</title>
        <authorList>
            <person name="Ichikawa N."/>
            <person name="Katano-Makiyama Y."/>
            <person name="Hidaka K."/>
        </authorList>
    </citation>
    <scope>NUCLEOTIDE SEQUENCE [LARGE SCALE GENOMIC DNA]</scope>
    <source>
        <strain evidence="3 4">NBRC 112889</strain>
    </source>
</reference>
<protein>
    <recommendedName>
        <fullName evidence="2">SPOR domain-containing protein</fullName>
    </recommendedName>
</protein>
<dbReference type="Proteomes" id="UP001404956">
    <property type="component" value="Unassembled WGS sequence"/>
</dbReference>
<feature type="region of interest" description="Disordered" evidence="1">
    <location>
        <begin position="299"/>
        <end position="351"/>
    </location>
</feature>
<dbReference type="Gene3D" id="3.30.70.1070">
    <property type="entry name" value="Sporulation related repeat"/>
    <property type="match status" value="2"/>
</dbReference>
<dbReference type="PRINTS" id="PR01217">
    <property type="entry name" value="PRICHEXTENSN"/>
</dbReference>
<name>A0ABP9XDH5_9DEIO</name>
<sequence length="423" mass="42570">MSRTESNPRRWPDLLIGLLVLLLLAGFASLLLGQRRSQVAQAPATPVTEPAPMPESPSADIPAAPGTDLTPDNNGATAPAASTPPAGTSGTDQGNTASSQPDTSAPASQPDDSAQTPSPAATSPATAPAAAPRTDTASSSSPATKPEETPTPGTTVPSSNAPTSSGVPVVPAESIPAAPAAPPAPAVTLTPPPVNPAATAPEQPAAPPRAGGAVATSEQRMPLRSDYRISLGTFASADAAQSRTQGVRDLGYTIYPIDVGNQVVAQVGPFADEATARQALSDIHRVYPRALLYAPRHRTLTENSESGSSGGSDTNGTASEPDRTAAPASPAPTTPAPSEATAPAAASPAPAPSGPVYLQVGAFDRVESAQTLVGQLREQGYAPTVNAPEGRKVTVLIGPFSGAALTSAEEKLDANGFDHFRVR</sequence>
<dbReference type="PROSITE" id="PS51724">
    <property type="entry name" value="SPOR"/>
    <property type="match status" value="2"/>
</dbReference>